<evidence type="ECO:0000256" key="1">
    <source>
        <dbReference type="SAM" id="SignalP"/>
    </source>
</evidence>
<dbReference type="Proteomes" id="UP001158049">
    <property type="component" value="Unassembled WGS sequence"/>
</dbReference>
<organism evidence="2 3">
    <name type="scientific">Noviherbaspirillum suwonense</name>
    <dbReference type="NCBI Taxonomy" id="1224511"/>
    <lineage>
        <taxon>Bacteria</taxon>
        <taxon>Pseudomonadati</taxon>
        <taxon>Pseudomonadota</taxon>
        <taxon>Betaproteobacteria</taxon>
        <taxon>Burkholderiales</taxon>
        <taxon>Oxalobacteraceae</taxon>
        <taxon>Noviherbaspirillum</taxon>
    </lineage>
</organism>
<dbReference type="EMBL" id="FXUL01000010">
    <property type="protein sequence ID" value="SMP65170.1"/>
    <property type="molecule type" value="Genomic_DNA"/>
</dbReference>
<keyword evidence="3" id="KW-1185">Reference proteome</keyword>
<gene>
    <name evidence="2" type="ORF">SAMN06295970_110175</name>
</gene>
<keyword evidence="1" id="KW-0732">Signal</keyword>
<feature type="signal peptide" evidence="1">
    <location>
        <begin position="1"/>
        <end position="19"/>
    </location>
</feature>
<proteinExistence type="predicted"/>
<name>A0ABY1QAI5_9BURK</name>
<protein>
    <submittedName>
        <fullName evidence="2">Uncharacterized protein</fullName>
    </submittedName>
</protein>
<accession>A0ABY1QAI5</accession>
<sequence length="76" mass="8489">MKKIVSLAALLLLASTAQAQVHFDSGSAKPKNPRAMQFNERQLHESEQAKKRRVLVRCRDGSKHIARVCRRHGGVA</sequence>
<feature type="chain" id="PRO_5047350028" evidence="1">
    <location>
        <begin position="20"/>
        <end position="76"/>
    </location>
</feature>
<evidence type="ECO:0000313" key="2">
    <source>
        <dbReference type="EMBL" id="SMP65170.1"/>
    </source>
</evidence>
<reference evidence="2 3" key="1">
    <citation type="submission" date="2017-05" db="EMBL/GenBank/DDBJ databases">
        <authorList>
            <person name="Varghese N."/>
            <person name="Submissions S."/>
        </authorList>
    </citation>
    <scope>NUCLEOTIDE SEQUENCE [LARGE SCALE GENOMIC DNA]</scope>
    <source>
        <strain evidence="2 3">DSM 26001</strain>
    </source>
</reference>
<evidence type="ECO:0000313" key="3">
    <source>
        <dbReference type="Proteomes" id="UP001158049"/>
    </source>
</evidence>
<comment type="caution">
    <text evidence="2">The sequence shown here is derived from an EMBL/GenBank/DDBJ whole genome shotgun (WGS) entry which is preliminary data.</text>
</comment>